<dbReference type="GO" id="GO:0004386">
    <property type="term" value="F:helicase activity"/>
    <property type="evidence" value="ECO:0007669"/>
    <property type="project" value="UniProtKB-KW"/>
</dbReference>
<sequence length="184" mass="19565">ALGVRRGRALRRAERLLEEAMGEPPLLRFACAVADGLKAAGLSRHGAEGVVARAEPDGSYRLSLAAVDAVTSERFALALDEVLSPIAAPRYVIPRYVLRPGATRERVKEWLAGTARADGVVYHAVPSVLGQNRGRADGFAAAWNTWVSGGAPVYTNTPEGEGVLATHRGEDPLSATTVLRVAWD</sequence>
<keyword evidence="1" id="KW-0547">Nucleotide-binding</keyword>
<accession>A0ABV5YCD4</accession>
<keyword evidence="1" id="KW-0378">Hydrolase</keyword>
<keyword evidence="1" id="KW-0347">Helicase</keyword>
<protein>
    <submittedName>
        <fullName evidence="1">DEAD/DEAH box helicase</fullName>
    </submittedName>
</protein>
<evidence type="ECO:0000313" key="1">
    <source>
        <dbReference type="EMBL" id="MFB9831829.1"/>
    </source>
</evidence>
<dbReference type="Proteomes" id="UP001589627">
    <property type="component" value="Unassembled WGS sequence"/>
</dbReference>
<evidence type="ECO:0000313" key="2">
    <source>
        <dbReference type="Proteomes" id="UP001589627"/>
    </source>
</evidence>
<name>A0ABV5YCD4_9ACTN</name>
<keyword evidence="2" id="KW-1185">Reference proteome</keyword>
<feature type="non-terminal residue" evidence="1">
    <location>
        <position position="1"/>
    </location>
</feature>
<keyword evidence="1" id="KW-0067">ATP-binding</keyword>
<gene>
    <name evidence="1" type="ORF">ACFFNX_06465</name>
</gene>
<comment type="caution">
    <text evidence="1">The sequence shown here is derived from an EMBL/GenBank/DDBJ whole genome shotgun (WGS) entry which is preliminary data.</text>
</comment>
<organism evidence="1 2">
    <name type="scientific">Actinoallomurus acaciae</name>
    <dbReference type="NCBI Taxonomy" id="502577"/>
    <lineage>
        <taxon>Bacteria</taxon>
        <taxon>Bacillati</taxon>
        <taxon>Actinomycetota</taxon>
        <taxon>Actinomycetes</taxon>
        <taxon>Streptosporangiales</taxon>
        <taxon>Thermomonosporaceae</taxon>
        <taxon>Actinoallomurus</taxon>
    </lineage>
</organism>
<dbReference type="EMBL" id="JBHLZP010000029">
    <property type="protein sequence ID" value="MFB9831829.1"/>
    <property type="molecule type" value="Genomic_DNA"/>
</dbReference>
<proteinExistence type="predicted"/>
<reference evidence="1 2" key="1">
    <citation type="submission" date="2024-09" db="EMBL/GenBank/DDBJ databases">
        <authorList>
            <person name="Sun Q."/>
            <person name="Mori K."/>
        </authorList>
    </citation>
    <scope>NUCLEOTIDE SEQUENCE [LARGE SCALE GENOMIC DNA]</scope>
    <source>
        <strain evidence="1 2">TBRC 0563</strain>
    </source>
</reference>